<proteinExistence type="predicted"/>
<keyword evidence="2" id="KW-1133">Transmembrane helix</keyword>
<keyword evidence="4" id="KW-1185">Reference proteome</keyword>
<evidence type="ECO:0000313" key="4">
    <source>
        <dbReference type="Proteomes" id="UP001295684"/>
    </source>
</evidence>
<name>A0AAD1X5A4_EUPCR</name>
<feature type="transmembrane region" description="Helical" evidence="2">
    <location>
        <begin position="459"/>
        <end position="478"/>
    </location>
</feature>
<organism evidence="3 4">
    <name type="scientific">Euplotes crassus</name>
    <dbReference type="NCBI Taxonomy" id="5936"/>
    <lineage>
        <taxon>Eukaryota</taxon>
        <taxon>Sar</taxon>
        <taxon>Alveolata</taxon>
        <taxon>Ciliophora</taxon>
        <taxon>Intramacronucleata</taxon>
        <taxon>Spirotrichea</taxon>
        <taxon>Hypotrichia</taxon>
        <taxon>Euplotida</taxon>
        <taxon>Euplotidae</taxon>
        <taxon>Moneuplotes</taxon>
    </lineage>
</organism>
<keyword evidence="2" id="KW-0472">Membrane</keyword>
<keyword evidence="2" id="KW-0812">Transmembrane</keyword>
<feature type="transmembrane region" description="Helical" evidence="2">
    <location>
        <begin position="375"/>
        <end position="395"/>
    </location>
</feature>
<feature type="transmembrane region" description="Helical" evidence="2">
    <location>
        <begin position="51"/>
        <end position="75"/>
    </location>
</feature>
<dbReference type="Proteomes" id="UP001295684">
    <property type="component" value="Unassembled WGS sequence"/>
</dbReference>
<feature type="transmembrane region" description="Helical" evidence="2">
    <location>
        <begin position="416"/>
        <end position="439"/>
    </location>
</feature>
<gene>
    <name evidence="3" type="ORF">ECRASSUSDP1_LOCUS2569</name>
</gene>
<evidence type="ECO:0000256" key="2">
    <source>
        <dbReference type="SAM" id="Phobius"/>
    </source>
</evidence>
<accession>A0AAD1X5A4</accession>
<evidence type="ECO:0000256" key="1">
    <source>
        <dbReference type="SAM" id="MobiDB-lite"/>
    </source>
</evidence>
<feature type="transmembrane region" description="Helical" evidence="2">
    <location>
        <begin position="525"/>
        <end position="543"/>
    </location>
</feature>
<dbReference type="EMBL" id="CAMPGE010002454">
    <property type="protein sequence ID" value="CAI2361259.1"/>
    <property type="molecule type" value="Genomic_DNA"/>
</dbReference>
<sequence>MRDTDSNSSDNNHIEDNSEEIGWVSYGMMATGTMVAYQFFLVYFMSTPSTISVKISVSLAIGLLAVICESCLKLLSSLRSCFCKRNPRHRSSSLDSETREMNEIYIREESHSEEDNLIRKNSLWKYVSSFITKIKNDDSYWKSKDSSPEQKECQTKHGEFREQEEDKANELSQPLLDKDDESKSYLKVASRGGTFKDSTLNVSNHSYRALERYESNEGSEIMKSKFYRDSLMRSDGDKSLNIHQRIMQKIREQEMENQSEEENRESRMITLLKTCNLTLGALLLSVSHYGFLYCFESRRFYALSKQTHDNQLNHVWMYGQVLVMIIIPLFFLVAWKMYKCNKPLWIMMATTIIPFLIVLSLVLTSWKIYYEDNYFIVYCYETAASFLFAISLAIIKYTQKPGDNFMQSYMHTLKTMIYSDLMLSIFLLVMKYFCIYPWIYSEDVLYKSIAWYDCYFDPLVLPVAGFYLLSNFLISHMMSQSQRKNSKNIFSPSKVRITTLLCLKAFESEILTLISLFINSEELDIIDMMGMFVFIIAILIMSCDDTSTLLIQTIFSKEQPSFINEVSEENYNSRQKSMIDRNLEYFVVETDESLLVKHREAISSHYKDASIQRFNLKFYGINIPSSGLDPRDEKDLIRQGLTDYTDRL</sequence>
<feature type="transmembrane region" description="Helical" evidence="2">
    <location>
        <begin position="344"/>
        <end position="369"/>
    </location>
</feature>
<comment type="caution">
    <text evidence="3">The sequence shown here is derived from an EMBL/GenBank/DDBJ whole genome shotgun (WGS) entry which is preliminary data.</text>
</comment>
<dbReference type="AlphaFoldDB" id="A0AAD1X5A4"/>
<feature type="transmembrane region" description="Helical" evidence="2">
    <location>
        <begin position="315"/>
        <end position="335"/>
    </location>
</feature>
<reference evidence="3" key="1">
    <citation type="submission" date="2023-07" db="EMBL/GenBank/DDBJ databases">
        <authorList>
            <consortium name="AG Swart"/>
            <person name="Singh M."/>
            <person name="Singh A."/>
            <person name="Seah K."/>
            <person name="Emmerich C."/>
        </authorList>
    </citation>
    <scope>NUCLEOTIDE SEQUENCE</scope>
    <source>
        <strain evidence="3">DP1</strain>
    </source>
</reference>
<evidence type="ECO:0000313" key="3">
    <source>
        <dbReference type="EMBL" id="CAI2361259.1"/>
    </source>
</evidence>
<feature type="transmembrane region" description="Helical" evidence="2">
    <location>
        <begin position="499"/>
        <end position="519"/>
    </location>
</feature>
<feature type="transmembrane region" description="Helical" evidence="2">
    <location>
        <begin position="274"/>
        <end position="295"/>
    </location>
</feature>
<feature type="compositionally biased region" description="Basic and acidic residues" evidence="1">
    <location>
        <begin position="140"/>
        <end position="169"/>
    </location>
</feature>
<protein>
    <submittedName>
        <fullName evidence="3">Uncharacterized protein</fullName>
    </submittedName>
</protein>
<feature type="transmembrane region" description="Helical" evidence="2">
    <location>
        <begin position="21"/>
        <end position="45"/>
    </location>
</feature>
<feature type="region of interest" description="Disordered" evidence="1">
    <location>
        <begin position="140"/>
        <end position="176"/>
    </location>
</feature>